<evidence type="ECO:0000256" key="3">
    <source>
        <dbReference type="ARBA" id="ARBA00011233"/>
    </source>
</evidence>
<dbReference type="Proteomes" id="UP000199612">
    <property type="component" value="Unassembled WGS sequence"/>
</dbReference>
<dbReference type="EMBL" id="FOLT01000001">
    <property type="protein sequence ID" value="SFB88464.1"/>
    <property type="molecule type" value="Genomic_DNA"/>
</dbReference>
<evidence type="ECO:0000256" key="8">
    <source>
        <dbReference type="ARBA" id="ARBA00022741"/>
    </source>
</evidence>
<evidence type="ECO:0000256" key="9">
    <source>
        <dbReference type="ARBA" id="ARBA00022840"/>
    </source>
</evidence>
<comment type="catalytic activity">
    <reaction evidence="13 15">
        <text>2 cob(II)yrinate a,c diamide + reduced [electron-transfer flavoprotein] + 2 ATP = 2 adenosylcob(III)yrinate a,c-diamide + 2 triphosphate + oxidized [electron-transfer flavoprotein] + 3 H(+)</text>
        <dbReference type="Rhea" id="RHEA:11528"/>
        <dbReference type="Rhea" id="RHEA-COMP:10685"/>
        <dbReference type="Rhea" id="RHEA-COMP:10686"/>
        <dbReference type="ChEBI" id="CHEBI:15378"/>
        <dbReference type="ChEBI" id="CHEBI:18036"/>
        <dbReference type="ChEBI" id="CHEBI:30616"/>
        <dbReference type="ChEBI" id="CHEBI:57692"/>
        <dbReference type="ChEBI" id="CHEBI:58307"/>
        <dbReference type="ChEBI" id="CHEBI:58503"/>
        <dbReference type="ChEBI" id="CHEBI:58537"/>
        <dbReference type="EC" id="2.5.1.17"/>
    </reaction>
</comment>
<dbReference type="EC" id="2.5.1.17" evidence="4 15"/>
<comment type="pathway">
    <text evidence="1 15">Cofactor biosynthesis; adenosylcobalamin biosynthesis; adenosylcobalamin from cob(II)yrinate a,c-diamide: step 2/7.</text>
</comment>
<dbReference type="UniPathway" id="UPA00148">
    <property type="reaction ID" value="UER00233"/>
</dbReference>
<dbReference type="GO" id="GO:0005524">
    <property type="term" value="F:ATP binding"/>
    <property type="evidence" value="ECO:0007669"/>
    <property type="project" value="UniProtKB-UniRule"/>
</dbReference>
<evidence type="ECO:0000259" key="16">
    <source>
        <dbReference type="Pfam" id="PF01923"/>
    </source>
</evidence>
<dbReference type="SUPFAM" id="SSF89028">
    <property type="entry name" value="Cobalamin adenosyltransferase-like"/>
    <property type="match status" value="1"/>
</dbReference>
<dbReference type="InterPro" id="IPR029499">
    <property type="entry name" value="PduO-typ"/>
</dbReference>
<proteinExistence type="inferred from homology"/>
<evidence type="ECO:0000256" key="5">
    <source>
        <dbReference type="ARBA" id="ARBA00020963"/>
    </source>
</evidence>
<keyword evidence="6 15" id="KW-0169">Cobalamin biosynthesis</keyword>
<dbReference type="Gene3D" id="1.20.1200.10">
    <property type="entry name" value="Cobalamin adenosyltransferase-like"/>
    <property type="match status" value="1"/>
</dbReference>
<evidence type="ECO:0000256" key="14">
    <source>
        <dbReference type="ARBA" id="ARBA00048692"/>
    </source>
</evidence>
<evidence type="ECO:0000256" key="4">
    <source>
        <dbReference type="ARBA" id="ARBA00012454"/>
    </source>
</evidence>
<evidence type="ECO:0000256" key="1">
    <source>
        <dbReference type="ARBA" id="ARBA00005121"/>
    </source>
</evidence>
<comment type="catalytic activity">
    <reaction evidence="14 15">
        <text>2 cob(II)alamin + reduced [electron-transfer flavoprotein] + 2 ATP = 2 adenosylcob(III)alamin + 2 triphosphate + oxidized [electron-transfer flavoprotein] + 3 H(+)</text>
        <dbReference type="Rhea" id="RHEA:28671"/>
        <dbReference type="Rhea" id="RHEA-COMP:10685"/>
        <dbReference type="Rhea" id="RHEA-COMP:10686"/>
        <dbReference type="ChEBI" id="CHEBI:15378"/>
        <dbReference type="ChEBI" id="CHEBI:16304"/>
        <dbReference type="ChEBI" id="CHEBI:18036"/>
        <dbReference type="ChEBI" id="CHEBI:18408"/>
        <dbReference type="ChEBI" id="CHEBI:30616"/>
        <dbReference type="ChEBI" id="CHEBI:57692"/>
        <dbReference type="ChEBI" id="CHEBI:58307"/>
        <dbReference type="EC" id="2.5.1.17"/>
    </reaction>
</comment>
<protein>
    <recommendedName>
        <fullName evidence="5 15">Corrinoid adenosyltransferase</fullName>
        <ecNumber evidence="4 15">2.5.1.17</ecNumber>
    </recommendedName>
    <alternativeName>
        <fullName evidence="10 15">Cob(II)alamin adenosyltransferase</fullName>
    </alternativeName>
    <alternativeName>
        <fullName evidence="12 15">Cob(II)yrinic acid a,c-diamide adenosyltransferase</fullName>
    </alternativeName>
    <alternativeName>
        <fullName evidence="11 15">Cobinamide/cobalamin adenosyltransferase</fullName>
    </alternativeName>
</protein>
<evidence type="ECO:0000256" key="7">
    <source>
        <dbReference type="ARBA" id="ARBA00022679"/>
    </source>
</evidence>
<keyword evidence="9 15" id="KW-0067">ATP-binding</keyword>
<organism evidence="17 18">
    <name type="scientific">Alkalibacterium subtropicum</name>
    <dbReference type="NCBI Taxonomy" id="753702"/>
    <lineage>
        <taxon>Bacteria</taxon>
        <taxon>Bacillati</taxon>
        <taxon>Bacillota</taxon>
        <taxon>Bacilli</taxon>
        <taxon>Lactobacillales</taxon>
        <taxon>Carnobacteriaceae</taxon>
        <taxon>Alkalibacterium</taxon>
    </lineage>
</organism>
<accession>A0A1I1EMY2</accession>
<evidence type="ECO:0000313" key="17">
    <source>
        <dbReference type="EMBL" id="SFB88464.1"/>
    </source>
</evidence>
<evidence type="ECO:0000256" key="2">
    <source>
        <dbReference type="ARBA" id="ARBA00007487"/>
    </source>
</evidence>
<dbReference type="OrthoDB" id="9778896at2"/>
<evidence type="ECO:0000256" key="12">
    <source>
        <dbReference type="ARBA" id="ARBA00033354"/>
    </source>
</evidence>
<dbReference type="GO" id="GO:0008817">
    <property type="term" value="F:corrinoid adenosyltransferase activity"/>
    <property type="evidence" value="ECO:0007669"/>
    <property type="project" value="UniProtKB-UniRule"/>
</dbReference>
<dbReference type="AlphaFoldDB" id="A0A1I1EMY2"/>
<evidence type="ECO:0000256" key="13">
    <source>
        <dbReference type="ARBA" id="ARBA00048555"/>
    </source>
</evidence>
<dbReference type="NCBIfam" id="TIGR00636">
    <property type="entry name" value="PduO_Nterm"/>
    <property type="match status" value="1"/>
</dbReference>
<feature type="domain" description="Cobalamin adenosyltransferase-like" evidence="16">
    <location>
        <begin position="3"/>
        <end position="170"/>
    </location>
</feature>
<dbReference type="RefSeq" id="WP_091528015.1">
    <property type="nucleotide sequence ID" value="NZ_FOLT01000001.1"/>
</dbReference>
<keyword evidence="18" id="KW-1185">Reference proteome</keyword>
<sequence>MKLYTGRGDYGNTNLIGGQTVKKTDERVEAYGSIDELNAHVGMLASLVNDEWSESMNHHKAFLNRIQHNLFDIGSILADKGNKMGMVLDLSEIKAIEQEIDELTEHVSEIKYFILPGGAKQSSQAHVARTVTRRVERTVLRLNEEEPVAEPTLIYLNRLSDYFFVLARYLNKLAEKEEVYYTKTGEVFHNDERPKKKDEK</sequence>
<evidence type="ECO:0000256" key="6">
    <source>
        <dbReference type="ARBA" id="ARBA00022573"/>
    </source>
</evidence>
<dbReference type="STRING" id="753702.SAMN04488102_101260"/>
<dbReference type="PANTHER" id="PTHR12213:SF0">
    <property type="entry name" value="CORRINOID ADENOSYLTRANSFERASE MMAB"/>
    <property type="match status" value="1"/>
</dbReference>
<dbReference type="InterPro" id="IPR016030">
    <property type="entry name" value="CblAdoTrfase-like"/>
</dbReference>
<dbReference type="InterPro" id="IPR036451">
    <property type="entry name" value="CblAdoTrfase-like_sf"/>
</dbReference>
<evidence type="ECO:0000256" key="11">
    <source>
        <dbReference type="ARBA" id="ARBA00033334"/>
    </source>
</evidence>
<comment type="similarity">
    <text evidence="2 15">Belongs to the Cob(I)alamin adenosyltransferase family.</text>
</comment>
<dbReference type="PANTHER" id="PTHR12213">
    <property type="entry name" value="CORRINOID ADENOSYLTRANSFERASE"/>
    <property type="match status" value="1"/>
</dbReference>
<gene>
    <name evidence="17" type="ORF">SAMN04488102_101260</name>
</gene>
<evidence type="ECO:0000256" key="15">
    <source>
        <dbReference type="RuleBase" id="RU366026"/>
    </source>
</evidence>
<evidence type="ECO:0000313" key="18">
    <source>
        <dbReference type="Proteomes" id="UP000199612"/>
    </source>
</evidence>
<dbReference type="Pfam" id="PF01923">
    <property type="entry name" value="Cob_adeno_trans"/>
    <property type="match status" value="1"/>
</dbReference>
<keyword evidence="7 15" id="KW-0808">Transferase</keyword>
<evidence type="ECO:0000256" key="10">
    <source>
        <dbReference type="ARBA" id="ARBA00031529"/>
    </source>
</evidence>
<name>A0A1I1EMY2_9LACT</name>
<reference evidence="18" key="1">
    <citation type="submission" date="2016-10" db="EMBL/GenBank/DDBJ databases">
        <authorList>
            <person name="Varghese N."/>
            <person name="Submissions S."/>
        </authorList>
    </citation>
    <scope>NUCLEOTIDE SEQUENCE [LARGE SCALE GENOMIC DNA]</scope>
    <source>
        <strain evidence="18">DSM 23664</strain>
    </source>
</reference>
<keyword evidence="8 15" id="KW-0547">Nucleotide-binding</keyword>
<dbReference type="GO" id="GO:0009236">
    <property type="term" value="P:cobalamin biosynthetic process"/>
    <property type="evidence" value="ECO:0007669"/>
    <property type="project" value="UniProtKB-UniRule"/>
</dbReference>
<comment type="subunit">
    <text evidence="3">Homotrimer.</text>
</comment>
<dbReference type="FunFam" id="1.20.1200.10:FF:000001">
    <property type="entry name" value="Cob(I)yrinic acid a,c-diamide adenosyltransferase"/>
    <property type="match status" value="1"/>
</dbReference>